<name>A0A8K0ADI1_BRALA</name>
<feature type="region of interest" description="Disordered" evidence="1">
    <location>
        <begin position="81"/>
        <end position="100"/>
    </location>
</feature>
<dbReference type="AlphaFoldDB" id="A0A8K0ADI1"/>
<accession>A0A8K0ADI1</accession>
<proteinExistence type="predicted"/>
<reference evidence="2" key="1">
    <citation type="submission" date="2022-01" db="EMBL/GenBank/DDBJ databases">
        <authorList>
            <person name="Braso-Vives M."/>
        </authorList>
    </citation>
    <scope>NUCLEOTIDE SEQUENCE</scope>
</reference>
<gene>
    <name evidence="2" type="primary">Hypp5095</name>
    <name evidence="2" type="ORF">BLAG_LOCUS24713</name>
</gene>
<evidence type="ECO:0000313" key="2">
    <source>
        <dbReference type="EMBL" id="CAH1273347.1"/>
    </source>
</evidence>
<evidence type="ECO:0000256" key="1">
    <source>
        <dbReference type="SAM" id="MobiDB-lite"/>
    </source>
</evidence>
<dbReference type="EMBL" id="OV696694">
    <property type="protein sequence ID" value="CAH1273347.1"/>
    <property type="molecule type" value="Genomic_DNA"/>
</dbReference>
<keyword evidence="3" id="KW-1185">Reference proteome</keyword>
<evidence type="ECO:0000313" key="3">
    <source>
        <dbReference type="Proteomes" id="UP000838412"/>
    </source>
</evidence>
<sequence>MHLFAVPLFSSQFYQVCQSLSSDTKPQRTPQWEHLPANIPEVTQQHTSINCGLLGKDLTGAGEQLWQVATAYIQDTLSGASVPDGTTPHRSPMCKDRMVV</sequence>
<dbReference type="Proteomes" id="UP000838412">
    <property type="component" value="Chromosome 9"/>
</dbReference>
<protein>
    <submittedName>
        <fullName evidence="2">Hypp5095 protein</fullName>
    </submittedName>
</protein>
<organism evidence="2 3">
    <name type="scientific">Branchiostoma lanceolatum</name>
    <name type="common">Common lancelet</name>
    <name type="synonym">Amphioxus lanceolatum</name>
    <dbReference type="NCBI Taxonomy" id="7740"/>
    <lineage>
        <taxon>Eukaryota</taxon>
        <taxon>Metazoa</taxon>
        <taxon>Chordata</taxon>
        <taxon>Cephalochordata</taxon>
        <taxon>Leptocardii</taxon>
        <taxon>Amphioxiformes</taxon>
        <taxon>Branchiostomatidae</taxon>
        <taxon>Branchiostoma</taxon>
    </lineage>
</organism>